<evidence type="ECO:0000256" key="1">
    <source>
        <dbReference type="SAM" id="MobiDB-lite"/>
    </source>
</evidence>
<protein>
    <submittedName>
        <fullName evidence="2">Uncharacterized protein</fullName>
    </submittedName>
</protein>
<proteinExistence type="predicted"/>
<gene>
    <name evidence="2" type="ORF">D0C37_04870</name>
</gene>
<organism evidence="2 3">
    <name type="scientific">Streptomyces koyangensis</name>
    <dbReference type="NCBI Taxonomy" id="188770"/>
    <lineage>
        <taxon>Bacteria</taxon>
        <taxon>Bacillati</taxon>
        <taxon>Actinomycetota</taxon>
        <taxon>Actinomycetes</taxon>
        <taxon>Kitasatosporales</taxon>
        <taxon>Streptomycetaceae</taxon>
        <taxon>Streptomyces</taxon>
        <taxon>Streptomyces aurantiacus group</taxon>
    </lineage>
</organism>
<accession>A0A385D7R1</accession>
<dbReference type="KEGG" id="sky:D0C37_04870"/>
<dbReference type="Proteomes" id="UP000259636">
    <property type="component" value="Chromosome"/>
</dbReference>
<evidence type="ECO:0000313" key="3">
    <source>
        <dbReference type="Proteomes" id="UP000259636"/>
    </source>
</evidence>
<dbReference type="EMBL" id="CP031742">
    <property type="protein sequence ID" value="AXQ53994.1"/>
    <property type="molecule type" value="Genomic_DNA"/>
</dbReference>
<dbReference type="AlphaFoldDB" id="A0A385D7R1"/>
<name>A0A385D7R1_9ACTN</name>
<sequence>MSRTRSALVNVTSAIFATGMRWADSSTIWARRQVTTDPVPRRTIRNNRLPSSSSISRTCTRSAT</sequence>
<feature type="region of interest" description="Disordered" evidence="1">
    <location>
        <begin position="39"/>
        <end position="64"/>
    </location>
</feature>
<evidence type="ECO:0000313" key="2">
    <source>
        <dbReference type="EMBL" id="AXQ53994.1"/>
    </source>
</evidence>
<reference evidence="2 3" key="1">
    <citation type="submission" date="2018-08" db="EMBL/GenBank/DDBJ databases">
        <authorList>
            <person name="Ferrada E.E."/>
            <person name="Latorre B.A."/>
        </authorList>
    </citation>
    <scope>NUCLEOTIDE SEQUENCE [LARGE SCALE GENOMIC DNA]</scope>
    <source>
        <strain evidence="2 3">VK-A60T</strain>
    </source>
</reference>
<feature type="compositionally biased region" description="Low complexity" evidence="1">
    <location>
        <begin position="51"/>
        <end position="64"/>
    </location>
</feature>